<dbReference type="Pfam" id="PF08240">
    <property type="entry name" value="ADH_N"/>
    <property type="match status" value="1"/>
</dbReference>
<accession>K6W923</accession>
<dbReference type="GO" id="GO:0016491">
    <property type="term" value="F:oxidoreductase activity"/>
    <property type="evidence" value="ECO:0007669"/>
    <property type="project" value="InterPro"/>
</dbReference>
<organism evidence="3 4">
    <name type="scientific">Gordonia rhizosphera NBRC 16068</name>
    <dbReference type="NCBI Taxonomy" id="1108045"/>
    <lineage>
        <taxon>Bacteria</taxon>
        <taxon>Bacillati</taxon>
        <taxon>Actinomycetota</taxon>
        <taxon>Actinomycetes</taxon>
        <taxon>Mycobacteriales</taxon>
        <taxon>Gordoniaceae</taxon>
        <taxon>Gordonia</taxon>
    </lineage>
</organism>
<dbReference type="InterPro" id="IPR013154">
    <property type="entry name" value="ADH-like_N"/>
</dbReference>
<dbReference type="SUPFAM" id="SSF50129">
    <property type="entry name" value="GroES-like"/>
    <property type="match status" value="1"/>
</dbReference>
<sequence>MKAITQNAYGGSETLEMGEADRPKPQKGEVLVRVHAAAIDRGTWHLMAGEPLVARLMFGLRKPRNPVPGRDLAGIVAEVGPEVDGWSVGDEVIGTANGSLAEYAVVPVTRLARKPANASFEEAAVLSVSGLTALQAVRDVGRVSEGDRVLVIGASGGVGAYAVQIAAARGAEVVAVASGAKAEWVRSLGAREVIDYARGAIDPSVGPFDVIIDIAGRRRISVLRRLLTPRGTLVIVGGEGGGKLLGGTERQLGAIMMSLFVKHRLTSMLAKESADDMAVLAAMVEAGSLQPTLDRTFALEETTKAMDYLTEGQVRGKIAVTI</sequence>
<feature type="region of interest" description="Disordered" evidence="1">
    <location>
        <begin position="1"/>
        <end position="26"/>
    </location>
</feature>
<dbReference type="InterPro" id="IPR036291">
    <property type="entry name" value="NAD(P)-bd_dom_sf"/>
</dbReference>
<name>K6W923_9ACTN</name>
<dbReference type="AlphaFoldDB" id="K6W923"/>
<evidence type="ECO:0000256" key="1">
    <source>
        <dbReference type="SAM" id="MobiDB-lite"/>
    </source>
</evidence>
<comment type="caution">
    <text evidence="3">The sequence shown here is derived from an EMBL/GenBank/DDBJ whole genome shotgun (WGS) entry which is preliminary data.</text>
</comment>
<evidence type="ECO:0000313" key="4">
    <source>
        <dbReference type="Proteomes" id="UP000008363"/>
    </source>
</evidence>
<dbReference type="Pfam" id="PF13602">
    <property type="entry name" value="ADH_zinc_N_2"/>
    <property type="match status" value="1"/>
</dbReference>
<protein>
    <submittedName>
        <fullName evidence="3">Putative oxidoreductase</fullName>
    </submittedName>
</protein>
<evidence type="ECO:0000259" key="2">
    <source>
        <dbReference type="PROSITE" id="PS50206"/>
    </source>
</evidence>
<dbReference type="SMART" id="SM00829">
    <property type="entry name" value="PKS_ER"/>
    <property type="match status" value="1"/>
</dbReference>
<evidence type="ECO:0000313" key="3">
    <source>
        <dbReference type="EMBL" id="GAB90246.1"/>
    </source>
</evidence>
<dbReference type="PROSITE" id="PS50206">
    <property type="entry name" value="RHODANESE_3"/>
    <property type="match status" value="1"/>
</dbReference>
<proteinExistence type="predicted"/>
<dbReference type="eggNOG" id="COG0604">
    <property type="taxonomic scope" value="Bacteria"/>
</dbReference>
<dbReference type="InterPro" id="IPR011032">
    <property type="entry name" value="GroES-like_sf"/>
</dbReference>
<dbReference type="EMBL" id="BAHC01000091">
    <property type="protein sequence ID" value="GAB90246.1"/>
    <property type="molecule type" value="Genomic_DNA"/>
</dbReference>
<dbReference type="InterPro" id="IPR001763">
    <property type="entry name" value="Rhodanese-like_dom"/>
</dbReference>
<dbReference type="RefSeq" id="WP_006332926.1">
    <property type="nucleotide sequence ID" value="NZ_BAHC01000091.1"/>
</dbReference>
<dbReference type="OrthoDB" id="3613651at2"/>
<dbReference type="InterPro" id="IPR020843">
    <property type="entry name" value="ER"/>
</dbReference>
<dbReference type="CDD" id="cd08267">
    <property type="entry name" value="MDR1"/>
    <property type="match status" value="1"/>
</dbReference>
<dbReference type="PANTHER" id="PTHR11695:SF294">
    <property type="entry name" value="RETICULON-4-INTERACTING PROTEIN 1, MITOCHONDRIAL"/>
    <property type="match status" value="1"/>
</dbReference>
<keyword evidence="4" id="KW-1185">Reference proteome</keyword>
<dbReference type="InterPro" id="IPR050700">
    <property type="entry name" value="YIM1/Zinc_Alcohol_DH_Fams"/>
</dbReference>
<dbReference type="Gene3D" id="3.90.180.10">
    <property type="entry name" value="Medium-chain alcohol dehydrogenases, catalytic domain"/>
    <property type="match status" value="1"/>
</dbReference>
<dbReference type="Gene3D" id="3.40.50.720">
    <property type="entry name" value="NAD(P)-binding Rossmann-like Domain"/>
    <property type="match status" value="1"/>
</dbReference>
<dbReference type="Proteomes" id="UP000008363">
    <property type="component" value="Unassembled WGS sequence"/>
</dbReference>
<dbReference type="PANTHER" id="PTHR11695">
    <property type="entry name" value="ALCOHOL DEHYDROGENASE RELATED"/>
    <property type="match status" value="1"/>
</dbReference>
<gene>
    <name evidence="3" type="ORF">GORHZ_091_00040</name>
</gene>
<dbReference type="STRING" id="1108045.GORHZ_091_00040"/>
<reference evidence="3 4" key="1">
    <citation type="submission" date="2012-08" db="EMBL/GenBank/DDBJ databases">
        <title>Whole genome shotgun sequence of Gordonia rhizosphera NBRC 16068.</title>
        <authorList>
            <person name="Takarada H."/>
            <person name="Isaki S."/>
            <person name="Hosoyama A."/>
            <person name="Tsuchikane K."/>
            <person name="Katsumata H."/>
            <person name="Baba S."/>
            <person name="Ohji S."/>
            <person name="Yamazaki S."/>
            <person name="Fujita N."/>
        </authorList>
    </citation>
    <scope>NUCLEOTIDE SEQUENCE [LARGE SCALE GENOMIC DNA]</scope>
    <source>
        <strain evidence="3 4">NBRC 16068</strain>
    </source>
</reference>
<dbReference type="SUPFAM" id="SSF51735">
    <property type="entry name" value="NAD(P)-binding Rossmann-fold domains"/>
    <property type="match status" value="1"/>
</dbReference>
<feature type="domain" description="Rhodanese" evidence="2">
    <location>
        <begin position="135"/>
        <end position="193"/>
    </location>
</feature>